<organism evidence="3 4">
    <name type="scientific">Methanoplanus limicola DSM 2279</name>
    <dbReference type="NCBI Taxonomy" id="937775"/>
    <lineage>
        <taxon>Archaea</taxon>
        <taxon>Methanobacteriati</taxon>
        <taxon>Methanobacteriota</taxon>
        <taxon>Stenosarchaea group</taxon>
        <taxon>Methanomicrobia</taxon>
        <taxon>Methanomicrobiales</taxon>
        <taxon>Methanomicrobiaceae</taxon>
        <taxon>Methanoplanus</taxon>
    </lineage>
</organism>
<dbReference type="InterPro" id="IPR003099">
    <property type="entry name" value="Prephen_DH"/>
</dbReference>
<feature type="domain" description="Prephenate/arogenate dehydrogenase" evidence="2">
    <location>
        <begin position="1"/>
        <end position="264"/>
    </location>
</feature>
<dbReference type="HOGENOM" id="CLU_036672_1_1_2"/>
<accession>H1Z1Y9</accession>
<evidence type="ECO:0000313" key="3">
    <source>
        <dbReference type="EMBL" id="EHQ35456.1"/>
    </source>
</evidence>
<gene>
    <name evidence="3" type="ORF">Metlim_1347</name>
</gene>
<evidence type="ECO:0000256" key="1">
    <source>
        <dbReference type="ARBA" id="ARBA00023002"/>
    </source>
</evidence>
<keyword evidence="1 3" id="KW-0560">Oxidoreductase</keyword>
<reference evidence="3 4" key="1">
    <citation type="submission" date="2011-10" db="EMBL/GenBank/DDBJ databases">
        <title>The Improved High-Quality Draft genome of Methanoplanus limicola DSM 2279.</title>
        <authorList>
            <consortium name="US DOE Joint Genome Institute (JGI-PGF)"/>
            <person name="Lucas S."/>
            <person name="Copeland A."/>
            <person name="Lapidus A."/>
            <person name="Glavina del Rio T."/>
            <person name="Dalin E."/>
            <person name="Tice H."/>
            <person name="Bruce D."/>
            <person name="Goodwin L."/>
            <person name="Pitluck S."/>
            <person name="Peters L."/>
            <person name="Mikhailova N."/>
            <person name="Lu M."/>
            <person name="Kyrpides N."/>
            <person name="Mavromatis K."/>
            <person name="Ivanova N."/>
            <person name="Markowitz V."/>
            <person name="Cheng J.-F."/>
            <person name="Hugenholtz P."/>
            <person name="Woyke T."/>
            <person name="Wu D."/>
            <person name="Wirth R."/>
            <person name="Brambilla E.-M."/>
            <person name="Klenk H.-P."/>
            <person name="Eisen J.A."/>
        </authorList>
    </citation>
    <scope>NUCLEOTIDE SEQUENCE [LARGE SCALE GENOMIC DNA]</scope>
    <source>
        <strain evidence="3 4">DSM 2279</strain>
    </source>
</reference>
<protein>
    <submittedName>
        <fullName evidence="3">Prephenate dehydrogenase</fullName>
        <ecNumber evidence="3">1.3.1.12</ecNumber>
    </submittedName>
</protein>
<dbReference type="GO" id="GO:0004665">
    <property type="term" value="F:prephenate dehydrogenase (NADP+) activity"/>
    <property type="evidence" value="ECO:0007669"/>
    <property type="project" value="InterPro"/>
</dbReference>
<dbReference type="Pfam" id="PF02153">
    <property type="entry name" value="PDH_N"/>
    <property type="match status" value="1"/>
</dbReference>
<dbReference type="Gene3D" id="1.10.3660.10">
    <property type="entry name" value="6-phosphogluconate dehydrogenase C-terminal like domain"/>
    <property type="match status" value="1"/>
</dbReference>
<dbReference type="InterPro" id="IPR046826">
    <property type="entry name" value="PDH_N"/>
</dbReference>
<dbReference type="SUPFAM" id="SSF48179">
    <property type="entry name" value="6-phosphogluconate dehydrogenase C-terminal domain-like"/>
    <property type="match status" value="1"/>
</dbReference>
<dbReference type="SUPFAM" id="SSF51735">
    <property type="entry name" value="NAD(P)-binding Rossmann-fold domains"/>
    <property type="match status" value="1"/>
</dbReference>
<dbReference type="InterPro" id="IPR008927">
    <property type="entry name" value="6-PGluconate_DH-like_C_sf"/>
</dbReference>
<dbReference type="PATRIC" id="fig|937775.9.peg.1530"/>
<dbReference type="RefSeq" id="WP_004077209.1">
    <property type="nucleotide sequence ID" value="NZ_CM001436.1"/>
</dbReference>
<dbReference type="Proteomes" id="UP000005741">
    <property type="component" value="Chromosome"/>
</dbReference>
<dbReference type="EC" id="1.3.1.12" evidence="3"/>
<dbReference type="AlphaFoldDB" id="H1Z1Y9"/>
<dbReference type="STRING" id="937775.Metlim_1347"/>
<dbReference type="EMBL" id="CM001436">
    <property type="protein sequence ID" value="EHQ35456.1"/>
    <property type="molecule type" value="Genomic_DNA"/>
</dbReference>
<dbReference type="GO" id="GO:0006571">
    <property type="term" value="P:tyrosine biosynthetic process"/>
    <property type="evidence" value="ECO:0007669"/>
    <property type="project" value="InterPro"/>
</dbReference>
<dbReference type="OrthoDB" id="24743at2157"/>
<sequence length="279" mass="30154">MKVGIIGGTGGMGRLFAPVFERSGFDVAVSGRSTPLSNRDIAEESDIVIVSVPIHDTVPVIEEIAPFLREDQVLCDFTSVKSGPVTAMLKTDAEVIGLHPMFGPSVSSLSGQTVISVPARCRRESAALLYRVFRGEDATVIEMDAGEHDRVMGVVQGLVHFATLCVADAVRNSGLSPDVIIPVMSPVYRIEMGLIGRILGQSPELYGDILMMNSESGVMAGKFSESSENMLKCISEKDFESFKEIFEKNSEFFSGYIPQATRDTDLVIDALAKSGRPLK</sequence>
<evidence type="ECO:0000313" key="4">
    <source>
        <dbReference type="Proteomes" id="UP000005741"/>
    </source>
</evidence>
<dbReference type="PROSITE" id="PS51176">
    <property type="entry name" value="PDH_ADH"/>
    <property type="match status" value="1"/>
</dbReference>
<evidence type="ECO:0000259" key="2">
    <source>
        <dbReference type="PROSITE" id="PS51176"/>
    </source>
</evidence>
<dbReference type="InterPro" id="IPR050812">
    <property type="entry name" value="Preph/Arog_dehydrog"/>
</dbReference>
<dbReference type="InterPro" id="IPR036291">
    <property type="entry name" value="NAD(P)-bd_dom_sf"/>
</dbReference>
<dbReference type="Pfam" id="PF20463">
    <property type="entry name" value="PDH_C"/>
    <property type="match status" value="1"/>
</dbReference>
<dbReference type="PANTHER" id="PTHR21363">
    <property type="entry name" value="PREPHENATE DEHYDROGENASE"/>
    <property type="match status" value="1"/>
</dbReference>
<proteinExistence type="predicted"/>
<name>H1Z1Y9_9EURY</name>
<dbReference type="GO" id="GO:0070403">
    <property type="term" value="F:NAD+ binding"/>
    <property type="evidence" value="ECO:0007669"/>
    <property type="project" value="InterPro"/>
</dbReference>
<dbReference type="FunCoup" id="H1Z1Y9">
    <property type="interactions" value="87"/>
</dbReference>
<dbReference type="InParanoid" id="H1Z1Y9"/>
<dbReference type="Gene3D" id="3.40.50.720">
    <property type="entry name" value="NAD(P)-binding Rossmann-like Domain"/>
    <property type="match status" value="1"/>
</dbReference>
<dbReference type="GO" id="GO:0008977">
    <property type="term" value="F:prephenate dehydrogenase (NAD+) activity"/>
    <property type="evidence" value="ECO:0007669"/>
    <property type="project" value="UniProtKB-EC"/>
</dbReference>
<keyword evidence="4" id="KW-1185">Reference proteome</keyword>
<dbReference type="InterPro" id="IPR046825">
    <property type="entry name" value="PDH_C"/>
</dbReference>
<dbReference type="PANTHER" id="PTHR21363:SF0">
    <property type="entry name" value="PREPHENATE DEHYDROGENASE [NADP(+)]"/>
    <property type="match status" value="1"/>
</dbReference>